<protein>
    <submittedName>
        <fullName evidence="1">Putative SBP_bac_5 domain-containing protein</fullName>
    </submittedName>
</protein>
<evidence type="ECO:0000313" key="2">
    <source>
        <dbReference type="Proteomes" id="UP000503399"/>
    </source>
</evidence>
<dbReference type="AlphaFoldDB" id="A0A6F8ZFW2"/>
<sequence>MTARTAWPWVLLAVSLLPGLLAVRPAAVAPSHPDGGQVTLAVPQPAGSLDPAAAANLAERMTAINVFGTLVRLGPQGQVEPGLARVVQAGPDRLVLSVAPRPLTGGGRLSAALAVEALARTLWPGVRTPATAALLAPLVGSGRVEKGQARYPSGARPVAGHPDLLVLEARRGQAGILLRNLADPRLALVPPADQADGQGYWQREDLFGAGGWRLAAWEPGGSLRFRALDPSAPVQSVTLLPFASWPQGLLAFRNGMVQVLPVPPSRWAGFRPPPGGRLQLARTGTLTWYWNPRGPRTAPLSLQLPEWPRGLLDGRLPSLSRAWPAGLHPLGQGHLDLWVNAADGEAVALARRLARLTRGQVVPVVVPASTLDQGVQAGTVPAYLGRKDRFRRRGPALPVAPAATAWLVAPGLGLRTTDGLPLWSSLHPFLPGGRR</sequence>
<dbReference type="EMBL" id="LR778114">
    <property type="protein sequence ID" value="CAB1128638.1"/>
    <property type="molecule type" value="Genomic_DNA"/>
</dbReference>
<keyword evidence="2" id="KW-1185">Reference proteome</keyword>
<dbReference type="Gene3D" id="3.40.190.10">
    <property type="entry name" value="Periplasmic binding protein-like II"/>
    <property type="match status" value="1"/>
</dbReference>
<accession>A0A6F8ZFW2</accession>
<gene>
    <name evidence="1" type="ORF">R50_1132</name>
</gene>
<dbReference type="Proteomes" id="UP000503399">
    <property type="component" value="Chromosome"/>
</dbReference>
<dbReference type="SUPFAM" id="SSF53850">
    <property type="entry name" value="Periplasmic binding protein-like II"/>
    <property type="match status" value="1"/>
</dbReference>
<organism evidence="1 2">
    <name type="scientific">Candidatus Hydrogenisulfobacillus filiaventi</name>
    <dbReference type="NCBI Taxonomy" id="2707344"/>
    <lineage>
        <taxon>Bacteria</taxon>
        <taxon>Bacillati</taxon>
        <taxon>Bacillota</taxon>
        <taxon>Clostridia</taxon>
        <taxon>Eubacteriales</taxon>
        <taxon>Clostridiales Family XVII. Incertae Sedis</taxon>
        <taxon>Candidatus Hydrogenisulfobacillus</taxon>
    </lineage>
</organism>
<proteinExistence type="predicted"/>
<name>A0A6F8ZFW2_9FIRM</name>
<dbReference type="KEGG" id="hfv:R50_1132"/>
<evidence type="ECO:0000313" key="1">
    <source>
        <dbReference type="EMBL" id="CAB1128638.1"/>
    </source>
</evidence>
<reference evidence="1 2" key="1">
    <citation type="submission" date="2020-02" db="EMBL/GenBank/DDBJ databases">
        <authorList>
            <person name="Hogendoorn C."/>
        </authorList>
    </citation>
    <scope>NUCLEOTIDE SEQUENCE [LARGE SCALE GENOMIC DNA]</scope>
    <source>
        <strain evidence="1">R501</strain>
    </source>
</reference>